<keyword evidence="5 8" id="KW-0378">Hydrolase</keyword>
<dbReference type="FunFam" id="3.30.540.10:FF:000004">
    <property type="entry name" value="Inositol-1-monophosphatase"/>
    <property type="match status" value="1"/>
</dbReference>
<proteinExistence type="inferred from homology"/>
<evidence type="ECO:0000256" key="8">
    <source>
        <dbReference type="RuleBase" id="RU364068"/>
    </source>
</evidence>
<dbReference type="AlphaFoldDB" id="A0A0C9RAV8"/>
<dbReference type="CDD" id="cd01639">
    <property type="entry name" value="IMPase"/>
    <property type="match status" value="1"/>
</dbReference>
<evidence type="ECO:0000256" key="6">
    <source>
        <dbReference type="ARBA" id="ARBA00022842"/>
    </source>
</evidence>
<evidence type="ECO:0000313" key="12">
    <source>
        <dbReference type="RefSeq" id="XP_011299400.1"/>
    </source>
</evidence>
<comment type="pathway">
    <text evidence="2 8">Polyol metabolism; myo-inositol biosynthesis; myo-inositol from D-glucose 6-phosphate: step 2/2.</text>
</comment>
<dbReference type="InterPro" id="IPR020583">
    <property type="entry name" value="Inositol_monoP_metal-BS"/>
</dbReference>
<dbReference type="GO" id="GO:0008934">
    <property type="term" value="F:inositol monophosphate 1-phosphatase activity"/>
    <property type="evidence" value="ECO:0007669"/>
    <property type="project" value="InterPro"/>
</dbReference>
<dbReference type="Gene3D" id="3.40.190.80">
    <property type="match status" value="1"/>
</dbReference>
<evidence type="ECO:0000256" key="7">
    <source>
        <dbReference type="PIRSR" id="PIRSR600760-2"/>
    </source>
</evidence>
<dbReference type="PRINTS" id="PR00377">
    <property type="entry name" value="IMPHPHTASES"/>
</dbReference>
<evidence type="ECO:0000256" key="5">
    <source>
        <dbReference type="ARBA" id="ARBA00022801"/>
    </source>
</evidence>
<dbReference type="RefSeq" id="XP_011299409.1">
    <property type="nucleotide sequence ID" value="XM_011301107.1"/>
</dbReference>
<dbReference type="SUPFAM" id="SSF56655">
    <property type="entry name" value="Carbohydrate phosphatase"/>
    <property type="match status" value="1"/>
</dbReference>
<dbReference type="InterPro" id="IPR033942">
    <property type="entry name" value="IMPase"/>
</dbReference>
<dbReference type="GO" id="GO:0007165">
    <property type="term" value="P:signal transduction"/>
    <property type="evidence" value="ECO:0007669"/>
    <property type="project" value="TreeGrafter"/>
</dbReference>
<dbReference type="PANTHER" id="PTHR20854">
    <property type="entry name" value="INOSITOL MONOPHOSPHATASE"/>
    <property type="match status" value="1"/>
</dbReference>
<reference evidence="12 13" key="2">
    <citation type="submission" date="2025-04" db="UniProtKB">
        <authorList>
            <consortium name="RefSeq"/>
        </authorList>
    </citation>
    <scope>IDENTIFICATION</scope>
    <source>
        <strain evidence="12 13">USDA-PBARC FA_bdor</strain>
        <tissue evidence="12 13">Whole organism</tissue>
    </source>
</reference>
<comment type="catalytic activity">
    <reaction evidence="8">
        <text>a myo-inositol phosphate + H2O = myo-inositol + phosphate</text>
        <dbReference type="Rhea" id="RHEA:24056"/>
        <dbReference type="ChEBI" id="CHEBI:15377"/>
        <dbReference type="ChEBI" id="CHEBI:17268"/>
        <dbReference type="ChEBI" id="CHEBI:43474"/>
        <dbReference type="ChEBI" id="CHEBI:84139"/>
        <dbReference type="EC" id="3.1.3.25"/>
    </reaction>
</comment>
<keyword evidence="4 7" id="KW-0479">Metal-binding</keyword>
<feature type="binding site" evidence="7">
    <location>
        <position position="96"/>
    </location>
    <ligand>
        <name>Mg(2+)</name>
        <dbReference type="ChEBI" id="CHEBI:18420"/>
        <label>1</label>
        <note>catalytic</note>
    </ligand>
</feature>
<organism evidence="9">
    <name type="scientific">Fopius arisanus</name>
    <dbReference type="NCBI Taxonomy" id="64838"/>
    <lineage>
        <taxon>Eukaryota</taxon>
        <taxon>Metazoa</taxon>
        <taxon>Ecdysozoa</taxon>
        <taxon>Arthropoda</taxon>
        <taxon>Hexapoda</taxon>
        <taxon>Insecta</taxon>
        <taxon>Pterygota</taxon>
        <taxon>Neoptera</taxon>
        <taxon>Endopterygota</taxon>
        <taxon>Hymenoptera</taxon>
        <taxon>Apocrita</taxon>
        <taxon>Ichneumonoidea</taxon>
        <taxon>Braconidae</taxon>
        <taxon>Opiinae</taxon>
        <taxon>Fopius</taxon>
    </lineage>
</organism>
<dbReference type="InterPro" id="IPR020550">
    <property type="entry name" value="Inositol_monophosphatase_CS"/>
</dbReference>
<evidence type="ECO:0000313" key="10">
    <source>
        <dbReference type="EMBL" id="JAG83387.1"/>
    </source>
</evidence>
<dbReference type="GO" id="GO:0046872">
    <property type="term" value="F:metal ion binding"/>
    <property type="evidence" value="ECO:0007669"/>
    <property type="project" value="UniProtKB-KW"/>
</dbReference>
<dbReference type="RefSeq" id="XP_011299400.1">
    <property type="nucleotide sequence ID" value="XM_011301098.1"/>
</dbReference>
<sequence>MSSESEINECYEEAERLVLAAGKLIVEVFESEKLVEQKDDDGVDLVTEYDRKVEEMIVNNLNRKFPGHRFIGEEETAKANTIPEFTEAPTWIIDPIDGTTNFVHCFPNIGICVAFSVKKIIEFGIIYNPITKQLFTGRKGKGSWVNGKRLRTSTKQDLSKCLVGMEPWIAKDKNYRPSVYRRMDAVIQSTRGLRVIGTAALMLCYIAMGAIEAYHVESVSAWDVAAAKVILEEAGGVIIDISGGELDLMQPKVIAACNRSIADQLIQLFDTASSGSSDSTMEALVRS</sequence>
<evidence type="ECO:0000313" key="11">
    <source>
        <dbReference type="Proteomes" id="UP000694866"/>
    </source>
</evidence>
<gene>
    <name evidence="9" type="primary">Impa2_1</name>
    <name evidence="10" type="synonym">Impa2_0</name>
    <name evidence="12 13" type="synonym">LOC105264301</name>
    <name evidence="10" type="ORF">g.66130</name>
    <name evidence="9" type="ORF">g.66143</name>
</gene>
<keyword evidence="11" id="KW-1185">Reference proteome</keyword>
<comment type="similarity">
    <text evidence="3 8">Belongs to the inositol monophosphatase superfamily.</text>
</comment>
<reference evidence="9" key="1">
    <citation type="submission" date="2015-01" db="EMBL/GenBank/DDBJ databases">
        <title>Transcriptome Assembly of Fopius arisanus.</title>
        <authorList>
            <person name="Geib S."/>
        </authorList>
    </citation>
    <scope>NUCLEOTIDE SEQUENCE</scope>
</reference>
<dbReference type="GO" id="GO:0046854">
    <property type="term" value="P:phosphatidylinositol phosphate biosynthetic process"/>
    <property type="evidence" value="ECO:0007669"/>
    <property type="project" value="InterPro"/>
</dbReference>
<dbReference type="PANTHER" id="PTHR20854:SF25">
    <property type="entry name" value="INOSITOL-1-MONOPHOSPHATASE"/>
    <property type="match status" value="1"/>
</dbReference>
<dbReference type="EMBL" id="GBYB01013619">
    <property type="protein sequence ID" value="JAG83386.1"/>
    <property type="molecule type" value="Transcribed_RNA"/>
</dbReference>
<dbReference type="Proteomes" id="UP000694866">
    <property type="component" value="Unplaced"/>
</dbReference>
<dbReference type="PRINTS" id="PR00378">
    <property type="entry name" value="LIIMPHPHTASE"/>
</dbReference>
<dbReference type="Gene3D" id="3.30.540.10">
    <property type="entry name" value="Fructose-1,6-Bisphosphatase, subunit A, domain 1"/>
    <property type="match status" value="1"/>
</dbReference>
<accession>A0A9R1SYE4</accession>
<protein>
    <recommendedName>
        <fullName evidence="8">Inositol-1-monophosphatase</fullName>
        <ecNumber evidence="8">3.1.3.25</ecNumber>
    </recommendedName>
</protein>
<dbReference type="InterPro" id="IPR020552">
    <property type="entry name" value="Inositol_monoPase_Li-sen"/>
</dbReference>
<evidence type="ECO:0000256" key="1">
    <source>
        <dbReference type="ARBA" id="ARBA00001946"/>
    </source>
</evidence>
<dbReference type="Pfam" id="PF00459">
    <property type="entry name" value="Inositol_P"/>
    <property type="match status" value="1"/>
</dbReference>
<feature type="binding site" evidence="7">
    <location>
        <position position="223"/>
    </location>
    <ligand>
        <name>Mg(2+)</name>
        <dbReference type="ChEBI" id="CHEBI:18420"/>
        <label>1</label>
        <note>catalytic</note>
    </ligand>
</feature>
<dbReference type="PROSITE" id="PS00629">
    <property type="entry name" value="IMP_1"/>
    <property type="match status" value="1"/>
</dbReference>
<evidence type="ECO:0000256" key="2">
    <source>
        <dbReference type="ARBA" id="ARBA00005152"/>
    </source>
</evidence>
<accession>A0A9R1SYB1</accession>
<dbReference type="GO" id="GO:0006021">
    <property type="term" value="P:inositol biosynthetic process"/>
    <property type="evidence" value="ECO:0007669"/>
    <property type="project" value="UniProtKB-UniPathway"/>
</dbReference>
<evidence type="ECO:0000313" key="13">
    <source>
        <dbReference type="RefSeq" id="XP_011299409.1"/>
    </source>
</evidence>
<evidence type="ECO:0000256" key="3">
    <source>
        <dbReference type="ARBA" id="ARBA00009759"/>
    </source>
</evidence>
<keyword evidence="6 7" id="KW-0460">Magnesium</keyword>
<dbReference type="EMBL" id="GBYB01013620">
    <property type="protein sequence ID" value="JAG83387.1"/>
    <property type="molecule type" value="Transcribed_RNA"/>
</dbReference>
<dbReference type="PROSITE" id="PS00630">
    <property type="entry name" value="IMP_2"/>
    <property type="match status" value="1"/>
</dbReference>
<dbReference type="InterPro" id="IPR000760">
    <property type="entry name" value="Inositol_monophosphatase-like"/>
</dbReference>
<dbReference type="KEGG" id="fas:105264301"/>
<dbReference type="UniPathway" id="UPA00823">
    <property type="reaction ID" value="UER00788"/>
</dbReference>
<comment type="cofactor">
    <cofactor evidence="1 7 8">
        <name>Mg(2+)</name>
        <dbReference type="ChEBI" id="CHEBI:18420"/>
    </cofactor>
</comment>
<evidence type="ECO:0000256" key="4">
    <source>
        <dbReference type="ARBA" id="ARBA00022723"/>
    </source>
</evidence>
<feature type="binding site" evidence="7">
    <location>
        <position position="73"/>
    </location>
    <ligand>
        <name>Mg(2+)</name>
        <dbReference type="ChEBI" id="CHEBI:18420"/>
        <label>1</label>
        <note>catalytic</note>
    </ligand>
</feature>
<evidence type="ECO:0000313" key="9">
    <source>
        <dbReference type="EMBL" id="JAG83386.1"/>
    </source>
</evidence>
<dbReference type="GeneID" id="105264301"/>
<name>A0A0C9RAV8_9HYME</name>
<accession>A0A0C9RAV8</accession>
<dbReference type="FunFam" id="3.40.190.80:FF:000002">
    <property type="entry name" value="Inositol-1-monophosphatase"/>
    <property type="match status" value="1"/>
</dbReference>
<dbReference type="EC" id="3.1.3.25" evidence="8"/>
<feature type="binding site" evidence="7">
    <location>
        <position position="94"/>
    </location>
    <ligand>
        <name>Mg(2+)</name>
        <dbReference type="ChEBI" id="CHEBI:18420"/>
        <label>1</label>
        <note>catalytic</note>
    </ligand>
</feature>
<feature type="binding site" evidence="7">
    <location>
        <position position="97"/>
    </location>
    <ligand>
        <name>Mg(2+)</name>
        <dbReference type="ChEBI" id="CHEBI:18420"/>
        <label>1</label>
        <note>catalytic</note>
    </ligand>
</feature>